<reference evidence="1 2" key="1">
    <citation type="submission" date="2015-01" db="EMBL/GenBank/DDBJ databases">
        <title>The Genome Sequence of Capronia semiimmersa CBS27337.</title>
        <authorList>
            <consortium name="The Broad Institute Genomics Platform"/>
            <person name="Cuomo C."/>
            <person name="de Hoog S."/>
            <person name="Gorbushina A."/>
            <person name="Stielow B."/>
            <person name="Teixiera M."/>
            <person name="Abouelleil A."/>
            <person name="Chapman S.B."/>
            <person name="Priest M."/>
            <person name="Young S.K."/>
            <person name="Wortman J."/>
            <person name="Nusbaum C."/>
            <person name="Birren B."/>
        </authorList>
    </citation>
    <scope>NUCLEOTIDE SEQUENCE [LARGE SCALE GENOMIC DNA]</scope>
    <source>
        <strain evidence="1 2">CBS 27337</strain>
    </source>
</reference>
<gene>
    <name evidence="1" type="ORF">PV04_05868</name>
</gene>
<dbReference type="HOGENOM" id="CLU_969768_0_0_1"/>
<name>A0A0D2G3B2_9EURO</name>
<dbReference type="InterPro" id="IPR036282">
    <property type="entry name" value="Glutathione-S-Trfase_C_sf"/>
</dbReference>
<evidence type="ECO:0008006" key="3">
    <source>
        <dbReference type="Google" id="ProtNLM"/>
    </source>
</evidence>
<dbReference type="CDD" id="cd00299">
    <property type="entry name" value="GST_C_family"/>
    <property type="match status" value="1"/>
</dbReference>
<organism evidence="1 2">
    <name type="scientific">Phialophora macrospora</name>
    <dbReference type="NCBI Taxonomy" id="1851006"/>
    <lineage>
        <taxon>Eukaryota</taxon>
        <taxon>Fungi</taxon>
        <taxon>Dikarya</taxon>
        <taxon>Ascomycota</taxon>
        <taxon>Pezizomycotina</taxon>
        <taxon>Eurotiomycetes</taxon>
        <taxon>Chaetothyriomycetidae</taxon>
        <taxon>Chaetothyriales</taxon>
        <taxon>Herpotrichiellaceae</taxon>
        <taxon>Phialophora</taxon>
    </lineage>
</organism>
<evidence type="ECO:0000313" key="2">
    <source>
        <dbReference type="Proteomes" id="UP000054266"/>
    </source>
</evidence>
<proteinExistence type="predicted"/>
<dbReference type="EMBL" id="KN846959">
    <property type="protein sequence ID" value="KIW66544.1"/>
    <property type="molecule type" value="Genomic_DNA"/>
</dbReference>
<evidence type="ECO:0000313" key="1">
    <source>
        <dbReference type="EMBL" id="KIW66544.1"/>
    </source>
</evidence>
<dbReference type="SUPFAM" id="SSF47616">
    <property type="entry name" value="GST C-terminal domain-like"/>
    <property type="match status" value="1"/>
</dbReference>
<protein>
    <recommendedName>
        <fullName evidence="3">GST C-terminal domain-containing protein</fullName>
    </recommendedName>
</protein>
<sequence>MPQHISSTSWARTAFTSLTCTIVGPMKIDKKASSTVLLPSSNTTRKEQTASFTSNYLPALGIRQETIGAIEKAWEECLDILNEHFKVWPYFLGAAPTIADRGFMTMVWAHLARDPVPAFLMRTRAPLVSRWAERMVQTKWFDGGYPKAEPSLTNDTIPETLIPFLKYAFARIAQEQVSSVRAFNQMLDQKPELQSGDYLDDPSQPSARPACGKIEFELLGTVVERMAFVDSAFQFQTFSQALQTLSVEDKKRFVATMSEYGGEERFSLSLARPIQYHNYRGALSASQ</sequence>
<accession>A0A0D2G3B2</accession>
<dbReference type="Gene3D" id="1.20.1050.10">
    <property type="match status" value="1"/>
</dbReference>
<dbReference type="Proteomes" id="UP000054266">
    <property type="component" value="Unassembled WGS sequence"/>
</dbReference>
<dbReference type="AlphaFoldDB" id="A0A0D2G3B2"/>
<keyword evidence="2" id="KW-1185">Reference proteome</keyword>